<dbReference type="SUPFAM" id="SSF143975">
    <property type="entry name" value="IlvD/EDD N-terminal domain-like"/>
    <property type="match status" value="1"/>
</dbReference>
<dbReference type="SUPFAM" id="SSF52016">
    <property type="entry name" value="LeuD/IlvD-like"/>
    <property type="match status" value="1"/>
</dbReference>
<dbReference type="GO" id="GO:0046872">
    <property type="term" value="F:metal ion binding"/>
    <property type="evidence" value="ECO:0007669"/>
    <property type="project" value="UniProtKB-KW"/>
</dbReference>
<dbReference type="PANTHER" id="PTHR43183:SF1">
    <property type="entry name" value="HYPOTHETICAL DIHYDROXY-ACID DEHYDRATASE (EUROFUNG)-RELATED"/>
    <property type="match status" value="1"/>
</dbReference>
<reference evidence="8 9" key="1">
    <citation type="submission" date="2019-03" db="EMBL/GenBank/DDBJ databases">
        <title>Genomic Encyclopedia of Type Strains, Phase IV (KMG-IV): sequencing the most valuable type-strain genomes for metagenomic binning, comparative biology and taxonomic classification.</title>
        <authorList>
            <person name="Goeker M."/>
        </authorList>
    </citation>
    <scope>NUCLEOTIDE SEQUENCE [LARGE SCALE GENOMIC DNA]</scope>
    <source>
        <strain evidence="8 9">DSM 100048</strain>
    </source>
</reference>
<evidence type="ECO:0000256" key="3">
    <source>
        <dbReference type="ARBA" id="ARBA00023004"/>
    </source>
</evidence>
<evidence type="ECO:0000259" key="7">
    <source>
        <dbReference type="Pfam" id="PF24877"/>
    </source>
</evidence>
<dbReference type="NCBIfam" id="NF004784">
    <property type="entry name" value="PRK06131.1"/>
    <property type="match status" value="1"/>
</dbReference>
<dbReference type="GO" id="GO:0016836">
    <property type="term" value="F:hydro-lyase activity"/>
    <property type="evidence" value="ECO:0007669"/>
    <property type="project" value="UniProtKB-ARBA"/>
</dbReference>
<evidence type="ECO:0000256" key="4">
    <source>
        <dbReference type="ARBA" id="ARBA00023014"/>
    </source>
</evidence>
<dbReference type="Pfam" id="PF24877">
    <property type="entry name" value="ILV_EDD_C"/>
    <property type="match status" value="1"/>
</dbReference>
<evidence type="ECO:0000256" key="2">
    <source>
        <dbReference type="ARBA" id="ARBA00022723"/>
    </source>
</evidence>
<dbReference type="OrthoDB" id="9807077at2"/>
<dbReference type="GO" id="GO:0051536">
    <property type="term" value="F:iron-sulfur cluster binding"/>
    <property type="evidence" value="ECO:0007669"/>
    <property type="project" value="UniProtKB-KW"/>
</dbReference>
<keyword evidence="3" id="KW-0408">Iron</keyword>
<dbReference type="InterPro" id="IPR052352">
    <property type="entry name" value="Sugar_Degrad_Dehydratases"/>
</dbReference>
<gene>
    <name evidence="8" type="ORF">EV686_105195</name>
</gene>
<evidence type="ECO:0000256" key="5">
    <source>
        <dbReference type="ARBA" id="ARBA00023239"/>
    </source>
</evidence>
<dbReference type="PANTHER" id="PTHR43183">
    <property type="entry name" value="HYPOTHETICAL DIHYDROXYACID DEHYDRATASE (EUROFUNG)-RELATED"/>
    <property type="match status" value="1"/>
</dbReference>
<dbReference type="Gene3D" id="3.50.30.80">
    <property type="entry name" value="IlvD/EDD C-terminal domain-like"/>
    <property type="match status" value="1"/>
</dbReference>
<dbReference type="InterPro" id="IPR056740">
    <property type="entry name" value="ILV_EDD_C"/>
</dbReference>
<comment type="caution">
    <text evidence="8">The sequence shown here is derived from an EMBL/GenBank/DDBJ whole genome shotgun (WGS) entry which is preliminary data.</text>
</comment>
<evidence type="ECO:0000259" key="6">
    <source>
        <dbReference type="Pfam" id="PF00920"/>
    </source>
</evidence>
<accession>A0A4R3V7W9</accession>
<protein>
    <submittedName>
        <fullName evidence="8">Dihydroxy-acid dehydratase</fullName>
    </submittedName>
</protein>
<evidence type="ECO:0000313" key="8">
    <source>
        <dbReference type="EMBL" id="TCU98494.1"/>
    </source>
</evidence>
<keyword evidence="4" id="KW-0411">Iron-sulfur</keyword>
<feature type="domain" description="Dihydroxy-acid/6-phosphogluconate dehydratase N-terminal" evidence="6">
    <location>
        <begin position="41"/>
        <end position="351"/>
    </location>
</feature>
<dbReference type="AlphaFoldDB" id="A0A4R3V7W9"/>
<feature type="domain" description="Dihydroxy-acid/6-phosphogluconate dehydratase C-terminal" evidence="7">
    <location>
        <begin position="364"/>
        <end position="557"/>
    </location>
</feature>
<name>A0A4R3V7W9_9BURK</name>
<evidence type="ECO:0000256" key="1">
    <source>
        <dbReference type="ARBA" id="ARBA00006486"/>
    </source>
</evidence>
<dbReference type="Proteomes" id="UP000294692">
    <property type="component" value="Unassembled WGS sequence"/>
</dbReference>
<dbReference type="RefSeq" id="WP_132477153.1">
    <property type="nucleotide sequence ID" value="NZ_JBHRVM010000001.1"/>
</dbReference>
<dbReference type="InterPro" id="IPR020558">
    <property type="entry name" value="DiOHA_6PGluconate_deHydtase_CS"/>
</dbReference>
<dbReference type="InterPro" id="IPR000581">
    <property type="entry name" value="ILV_EDD_N"/>
</dbReference>
<keyword evidence="9" id="KW-1185">Reference proteome</keyword>
<evidence type="ECO:0000313" key="9">
    <source>
        <dbReference type="Proteomes" id="UP000294692"/>
    </source>
</evidence>
<dbReference type="PROSITE" id="PS00886">
    <property type="entry name" value="ILVD_EDD_1"/>
    <property type="match status" value="1"/>
</dbReference>
<dbReference type="EMBL" id="SMBX01000005">
    <property type="protein sequence ID" value="TCU98494.1"/>
    <property type="molecule type" value="Genomic_DNA"/>
</dbReference>
<dbReference type="InterPro" id="IPR037237">
    <property type="entry name" value="IlvD/EDD_N"/>
</dbReference>
<dbReference type="InterPro" id="IPR042096">
    <property type="entry name" value="Dihydro-acid_dehy_C"/>
</dbReference>
<dbReference type="Pfam" id="PF00920">
    <property type="entry name" value="ILVD_EDD_N"/>
    <property type="match status" value="1"/>
</dbReference>
<proteinExistence type="inferred from homology"/>
<keyword evidence="2" id="KW-0479">Metal-binding</keyword>
<comment type="similarity">
    <text evidence="1">Belongs to the IlvD/Edd family.</text>
</comment>
<keyword evidence="5" id="KW-0456">Lyase</keyword>
<sequence length="573" mass="61267">MSNEKHGLARGLTNYGDIDFSLYLRRTFASAAGYSREMMDKPVIGIAQAPSGFNPCHRNFPELVEAIKRGVLAAGGLPLDFPTISLGEAFLNPTSMKFRNLLSIDIEEMITAQPMDAVVMLGGCDKNVPGMLMGAASADVPAIQLVPGPMLPMPFEGERLGACTDCRRFWGRYRGGEVSEQKIKIIEGKLATTAGTCAVMGTASTMAAVAEALGMSLPGTAAIPAVHADRIRAAEASGRRAVELALQPIRPSQIITEKSVENALRVLLAISGSTNAIIHLTAIAGRLGIHVSLRKLNELSDTTPVLVNLKPTGEHYMADLHAAGGLGAVMREIKHLLHLDCLTITGQTLGERLEAESPWVDRSVVRAFDDPIDPVGGLISLFGSLAPNGAILKRAAANPALFERTGRAVVFESLQDLADRIDSPDLDVNPEDFLVLKNAGPKSGAGMPEAGYLPIPAKLARQGIRDMVRISDARMSGTAFGTVVLHVSPEAAVGGPLALVRNGDQISLSVKNRRLDLLVDEAQLELRRAELAPPAELPDRGYNRLFLQSTLQADEGCDFDFLRPSRMGNRHSC</sequence>
<organism evidence="8 9">
    <name type="scientific">Paracandidimonas soli</name>
    <dbReference type="NCBI Taxonomy" id="1917182"/>
    <lineage>
        <taxon>Bacteria</taxon>
        <taxon>Pseudomonadati</taxon>
        <taxon>Pseudomonadota</taxon>
        <taxon>Betaproteobacteria</taxon>
        <taxon>Burkholderiales</taxon>
        <taxon>Alcaligenaceae</taxon>
        <taxon>Paracandidimonas</taxon>
    </lineage>
</organism>